<dbReference type="Pfam" id="PF02674">
    <property type="entry name" value="Colicin_V"/>
    <property type="match status" value="1"/>
</dbReference>
<comment type="caution">
    <text evidence="6">The sequence shown here is derived from an EMBL/GenBank/DDBJ whole genome shotgun (WGS) entry which is preliminary data.</text>
</comment>
<dbReference type="RefSeq" id="WP_200463284.1">
    <property type="nucleotide sequence ID" value="NZ_JAENRR010000002.1"/>
</dbReference>
<evidence type="ECO:0000256" key="5">
    <source>
        <dbReference type="SAM" id="Phobius"/>
    </source>
</evidence>
<dbReference type="InterPro" id="IPR003825">
    <property type="entry name" value="Colicin-V_CvpA"/>
</dbReference>
<evidence type="ECO:0000256" key="2">
    <source>
        <dbReference type="ARBA" id="ARBA00022692"/>
    </source>
</evidence>
<evidence type="ECO:0000313" key="7">
    <source>
        <dbReference type="Proteomes" id="UP000605676"/>
    </source>
</evidence>
<keyword evidence="3 5" id="KW-1133">Transmembrane helix</keyword>
<evidence type="ECO:0000256" key="4">
    <source>
        <dbReference type="ARBA" id="ARBA00023136"/>
    </source>
</evidence>
<feature type="transmembrane region" description="Helical" evidence="5">
    <location>
        <begin position="59"/>
        <end position="81"/>
    </location>
</feature>
<evidence type="ECO:0000313" key="6">
    <source>
        <dbReference type="EMBL" id="MBK3516054.1"/>
    </source>
</evidence>
<evidence type="ECO:0000256" key="1">
    <source>
        <dbReference type="ARBA" id="ARBA00004141"/>
    </source>
</evidence>
<organism evidence="6 7">
    <name type="scientific">Carboxylicivirga marina</name>
    <dbReference type="NCBI Taxonomy" id="2800988"/>
    <lineage>
        <taxon>Bacteria</taxon>
        <taxon>Pseudomonadati</taxon>
        <taxon>Bacteroidota</taxon>
        <taxon>Bacteroidia</taxon>
        <taxon>Marinilabiliales</taxon>
        <taxon>Marinilabiliaceae</taxon>
        <taxon>Carboxylicivirga</taxon>
    </lineage>
</organism>
<sequence length="173" mass="19012">MNYFDIVTGIILILAIIKGFKNGLIIELASLAALVLGLFGAIQFSSITESYLIEYIDSSYIGIAAFIITFILIVVGVHLIAKAVDKLVSAIALGMINRVLGAIFSLLKYAFIISVIMAILGSFERTYSIIPEEQKESSHLFEPLRSIAPSVFPYLQFDDVREQFDSAKKGINV</sequence>
<keyword evidence="4 5" id="KW-0472">Membrane</keyword>
<dbReference type="Proteomes" id="UP000605676">
    <property type="component" value="Unassembled WGS sequence"/>
</dbReference>
<feature type="transmembrane region" description="Helical" evidence="5">
    <location>
        <begin position="31"/>
        <end position="53"/>
    </location>
</feature>
<feature type="transmembrane region" description="Helical" evidence="5">
    <location>
        <begin position="102"/>
        <end position="123"/>
    </location>
</feature>
<keyword evidence="7" id="KW-1185">Reference proteome</keyword>
<proteinExistence type="predicted"/>
<comment type="subcellular location">
    <subcellularLocation>
        <location evidence="1">Membrane</location>
        <topology evidence="1">Multi-pass membrane protein</topology>
    </subcellularLocation>
</comment>
<dbReference type="EMBL" id="JAENRR010000002">
    <property type="protein sequence ID" value="MBK3516054.1"/>
    <property type="molecule type" value="Genomic_DNA"/>
</dbReference>
<accession>A0ABS1HEF9</accession>
<evidence type="ECO:0000256" key="3">
    <source>
        <dbReference type="ARBA" id="ARBA00022989"/>
    </source>
</evidence>
<dbReference type="PANTHER" id="PTHR37306:SF1">
    <property type="entry name" value="COLICIN V PRODUCTION PROTEIN"/>
    <property type="match status" value="1"/>
</dbReference>
<keyword evidence="2 5" id="KW-0812">Transmembrane</keyword>
<name>A0ABS1HEF9_9BACT</name>
<dbReference type="PANTHER" id="PTHR37306">
    <property type="entry name" value="COLICIN V PRODUCTION PROTEIN"/>
    <property type="match status" value="1"/>
</dbReference>
<protein>
    <submittedName>
        <fullName evidence="6">CvpA family protein</fullName>
    </submittedName>
</protein>
<reference evidence="6 7" key="1">
    <citation type="submission" date="2021-01" db="EMBL/GenBank/DDBJ databases">
        <title>Carboxyliciviraga sp.nov., isolated from coastal sediments.</title>
        <authorList>
            <person name="Lu D."/>
            <person name="Zhang T."/>
        </authorList>
    </citation>
    <scope>NUCLEOTIDE SEQUENCE [LARGE SCALE GENOMIC DNA]</scope>
    <source>
        <strain evidence="6 7">N1Y132</strain>
    </source>
</reference>
<gene>
    <name evidence="6" type="ORF">JIV24_01795</name>
</gene>